<feature type="non-terminal residue" evidence="2">
    <location>
        <position position="1"/>
    </location>
</feature>
<accession>X0WZK6</accession>
<feature type="domain" description="Putative heavy-metal chelation" evidence="1">
    <location>
        <begin position="53"/>
        <end position="148"/>
    </location>
</feature>
<dbReference type="Gene3D" id="3.40.50.11590">
    <property type="match status" value="1"/>
</dbReference>
<evidence type="ECO:0000313" key="2">
    <source>
        <dbReference type="EMBL" id="GAG28627.1"/>
    </source>
</evidence>
<comment type="caution">
    <text evidence="2">The sequence shown here is derived from an EMBL/GenBank/DDBJ whole genome shotgun (WGS) entry which is preliminary data.</text>
</comment>
<dbReference type="AlphaFoldDB" id="X0WZK6"/>
<dbReference type="SUPFAM" id="SSF159713">
    <property type="entry name" value="Dhaf3308-like"/>
    <property type="match status" value="1"/>
</dbReference>
<dbReference type="EMBL" id="BARS01047594">
    <property type="protein sequence ID" value="GAG28627.1"/>
    <property type="molecule type" value="Genomic_DNA"/>
</dbReference>
<proteinExistence type="predicted"/>
<protein>
    <recommendedName>
        <fullName evidence="1">Putative heavy-metal chelation domain-containing protein</fullName>
    </recommendedName>
</protein>
<dbReference type="InterPro" id="IPR007161">
    <property type="entry name" value="DUF364"/>
</dbReference>
<sequence>LSLDSSANRAVFISTLNAVTSYLGMATGTRHCRDDEPERCGSEIARGLLKDYGRARVGLVGYQPAILGHLTQAYGVENVRCTDLSSKNTGSYKSGVRVWDGRRETARLVDWCDLLLVTSSAIANDTFDDIYERAVTSQGKPLLLFGVTGAGLAALLGLKRICPFGH</sequence>
<evidence type="ECO:0000259" key="1">
    <source>
        <dbReference type="Pfam" id="PF04016"/>
    </source>
</evidence>
<name>X0WZK6_9ZZZZ</name>
<dbReference type="Pfam" id="PF04016">
    <property type="entry name" value="DUF364"/>
    <property type="match status" value="1"/>
</dbReference>
<gene>
    <name evidence="2" type="ORF">S01H1_71471</name>
</gene>
<organism evidence="2">
    <name type="scientific">marine sediment metagenome</name>
    <dbReference type="NCBI Taxonomy" id="412755"/>
    <lineage>
        <taxon>unclassified sequences</taxon>
        <taxon>metagenomes</taxon>
        <taxon>ecological metagenomes</taxon>
    </lineage>
</organism>
<reference evidence="2" key="1">
    <citation type="journal article" date="2014" name="Front. Microbiol.">
        <title>High frequency of phylogenetically diverse reductive dehalogenase-homologous genes in deep subseafloor sedimentary metagenomes.</title>
        <authorList>
            <person name="Kawai M."/>
            <person name="Futagami T."/>
            <person name="Toyoda A."/>
            <person name="Takaki Y."/>
            <person name="Nishi S."/>
            <person name="Hori S."/>
            <person name="Arai W."/>
            <person name="Tsubouchi T."/>
            <person name="Morono Y."/>
            <person name="Uchiyama I."/>
            <person name="Ito T."/>
            <person name="Fujiyama A."/>
            <person name="Inagaki F."/>
            <person name="Takami H."/>
        </authorList>
    </citation>
    <scope>NUCLEOTIDE SEQUENCE</scope>
    <source>
        <strain evidence="2">Expedition CK06-06</strain>
    </source>
</reference>